<reference evidence="4" key="1">
    <citation type="journal article" date="2019" name="Int. J. Syst. Evol. Microbiol.">
        <title>The Global Catalogue of Microorganisms (GCM) 10K type strain sequencing project: providing services to taxonomists for standard genome sequencing and annotation.</title>
        <authorList>
            <consortium name="The Broad Institute Genomics Platform"/>
            <consortium name="The Broad Institute Genome Sequencing Center for Infectious Disease"/>
            <person name="Wu L."/>
            <person name="Ma J."/>
        </authorList>
    </citation>
    <scope>NUCLEOTIDE SEQUENCE [LARGE SCALE GENOMIC DNA]</scope>
    <source>
        <strain evidence="4">CCUG 59778</strain>
    </source>
</reference>
<dbReference type="PANTHER" id="PTHR40547">
    <property type="entry name" value="SLL0298 PROTEIN"/>
    <property type="match status" value="1"/>
</dbReference>
<feature type="transmembrane region" description="Helical" evidence="1">
    <location>
        <begin position="120"/>
        <end position="145"/>
    </location>
</feature>
<organism evidence="3 4">
    <name type="scientific">Chungangia koreensis</name>
    <dbReference type="NCBI Taxonomy" id="752657"/>
    <lineage>
        <taxon>Bacteria</taxon>
        <taxon>Bacillati</taxon>
        <taxon>Bacillota</taxon>
        <taxon>Bacilli</taxon>
        <taxon>Lactobacillales</taxon>
        <taxon>Chungangia</taxon>
    </lineage>
</organism>
<comment type="caution">
    <text evidence="3">The sequence shown here is derived from an EMBL/GenBank/DDBJ whole genome shotgun (WGS) entry which is preliminary data.</text>
</comment>
<keyword evidence="4" id="KW-1185">Reference proteome</keyword>
<proteinExistence type="predicted"/>
<accession>A0ABV8X3N6</accession>
<evidence type="ECO:0000259" key="2">
    <source>
        <dbReference type="Pfam" id="PF09835"/>
    </source>
</evidence>
<dbReference type="InterPro" id="IPR018639">
    <property type="entry name" value="DUF2062"/>
</dbReference>
<feature type="transmembrane region" description="Helical" evidence="1">
    <location>
        <begin position="58"/>
        <end position="78"/>
    </location>
</feature>
<evidence type="ECO:0000256" key="1">
    <source>
        <dbReference type="SAM" id="Phobius"/>
    </source>
</evidence>
<gene>
    <name evidence="3" type="ORF">ACFOZY_04240</name>
</gene>
<name>A0ABV8X3N6_9LACT</name>
<dbReference type="Proteomes" id="UP001595817">
    <property type="component" value="Unassembled WGS sequence"/>
</dbReference>
<dbReference type="Pfam" id="PF09835">
    <property type="entry name" value="DUF2062"/>
    <property type="match status" value="1"/>
</dbReference>
<keyword evidence="1" id="KW-0812">Transmembrane</keyword>
<keyword evidence="1" id="KW-0472">Membrane</keyword>
<sequence length="163" mass="18589">MKIKRKLKYSLLRLFRLKGSPHQIAAGMTIGFLPNWFPTFGLGPVLSVALARLIKANLFAAVFGGLIGTLIWPFLFLLNYKVGSLLLSQRPKIDEIKEVDYIEALNHTVDGFENFRNGGYMFLMGAAVNILVSSIVIYIAVYWIFKRYRVGLLNKVRFNDKRM</sequence>
<evidence type="ECO:0000313" key="3">
    <source>
        <dbReference type="EMBL" id="MFC4409644.1"/>
    </source>
</evidence>
<feature type="domain" description="DUF2062" evidence="2">
    <location>
        <begin position="5"/>
        <end position="149"/>
    </location>
</feature>
<dbReference type="EMBL" id="JBHSEC010000004">
    <property type="protein sequence ID" value="MFC4409644.1"/>
    <property type="molecule type" value="Genomic_DNA"/>
</dbReference>
<keyword evidence="1" id="KW-1133">Transmembrane helix</keyword>
<dbReference type="PANTHER" id="PTHR40547:SF1">
    <property type="entry name" value="SLL0298 PROTEIN"/>
    <property type="match status" value="1"/>
</dbReference>
<evidence type="ECO:0000313" key="4">
    <source>
        <dbReference type="Proteomes" id="UP001595817"/>
    </source>
</evidence>
<protein>
    <submittedName>
        <fullName evidence="3">DUF2062 domain-containing protein</fullName>
    </submittedName>
</protein>